<evidence type="ECO:0000313" key="3">
    <source>
        <dbReference type="Proteomes" id="UP001152300"/>
    </source>
</evidence>
<dbReference type="OrthoDB" id="3495520at2759"/>
<protein>
    <submittedName>
        <fullName evidence="2">Uncharacterized protein</fullName>
    </submittedName>
</protein>
<dbReference type="EMBL" id="JAPEIS010000003">
    <property type="protein sequence ID" value="KAJ8068165.1"/>
    <property type="molecule type" value="Genomic_DNA"/>
</dbReference>
<reference evidence="2" key="1">
    <citation type="submission" date="2022-11" db="EMBL/GenBank/DDBJ databases">
        <title>Genome Resource of Sclerotinia nivalis Strain SnTB1, a Plant Pathogen Isolated from American Ginseng.</title>
        <authorList>
            <person name="Fan S."/>
        </authorList>
    </citation>
    <scope>NUCLEOTIDE SEQUENCE</scope>
    <source>
        <strain evidence="2">SnTB1</strain>
    </source>
</reference>
<accession>A0A9X0ASK1</accession>
<dbReference type="Proteomes" id="UP001152300">
    <property type="component" value="Unassembled WGS sequence"/>
</dbReference>
<dbReference type="AlphaFoldDB" id="A0A9X0ASK1"/>
<organism evidence="2 3">
    <name type="scientific">Sclerotinia nivalis</name>
    <dbReference type="NCBI Taxonomy" id="352851"/>
    <lineage>
        <taxon>Eukaryota</taxon>
        <taxon>Fungi</taxon>
        <taxon>Dikarya</taxon>
        <taxon>Ascomycota</taxon>
        <taxon>Pezizomycotina</taxon>
        <taxon>Leotiomycetes</taxon>
        <taxon>Helotiales</taxon>
        <taxon>Sclerotiniaceae</taxon>
        <taxon>Sclerotinia</taxon>
    </lineage>
</organism>
<proteinExistence type="predicted"/>
<gene>
    <name evidence="2" type="ORF">OCU04_003735</name>
</gene>
<comment type="caution">
    <text evidence="2">The sequence shown here is derived from an EMBL/GenBank/DDBJ whole genome shotgun (WGS) entry which is preliminary data.</text>
</comment>
<name>A0A9X0ASK1_9HELO</name>
<feature type="region of interest" description="Disordered" evidence="1">
    <location>
        <begin position="1"/>
        <end position="23"/>
    </location>
</feature>
<evidence type="ECO:0000256" key="1">
    <source>
        <dbReference type="SAM" id="MobiDB-lite"/>
    </source>
</evidence>
<sequence>MNSFHRQSIVNRHPSTPSQLVLPPDEYFSRGQDVIAANRLAISADPLIEIEHPDWTIRYASLEGSSEVTNVGNLYNGFMAEVLSDPALNIDDASNWTSYNFYTKSVANRQRNRGYAAVGPVARTIVSAKAATIIITSSNAGAEVGSYTPRLYNSELMFQSWRDTCIADEAVGAGYQVSNLKYIIRGPIKNQGTYHTIEDVLEAQGFSFDEIDRGVQTTFSSTDANPALFTLLMGTDIGRPVARMCTDHPQSLGAKQVGKIHVWSCIPGSDGDGVMVFELE</sequence>
<keyword evidence="3" id="KW-1185">Reference proteome</keyword>
<feature type="compositionally biased region" description="Polar residues" evidence="1">
    <location>
        <begin position="1"/>
        <end position="19"/>
    </location>
</feature>
<evidence type="ECO:0000313" key="2">
    <source>
        <dbReference type="EMBL" id="KAJ8068165.1"/>
    </source>
</evidence>